<dbReference type="PANTHER" id="PTHR36507:SF1">
    <property type="entry name" value="BLL1555 PROTEIN"/>
    <property type="match status" value="1"/>
</dbReference>
<dbReference type="InterPro" id="IPR000923">
    <property type="entry name" value="BlueCu_1"/>
</dbReference>
<feature type="chain" id="PRO_5024805072" evidence="4">
    <location>
        <begin position="24"/>
        <end position="359"/>
    </location>
</feature>
<keyword evidence="4" id="KW-0732">Signal</keyword>
<name>A0A660LIX2_9ACTN</name>
<feature type="signal peptide" evidence="4">
    <location>
        <begin position="1"/>
        <end position="23"/>
    </location>
</feature>
<sequence>MKALRVGAVVAALFVGVVAIAQAQQPPLLAHVEVRDNVYVPADSTVGIGGAVRFAFAEGEESHNVHFANTGVTCTQLSGRKTGPTGAVLPSTAEGPGWTGSCTFPGPGVYRFVCDDHNGMDGKVTVANADGSLPVEATPTPTPTPTASPTPQPGVTTPPTSDGSTPGPAVVAPKLTVAASQRGRAVAGSIKGGSATASVTVETLAALKAKAKPVRVGRARYTVAAGATKTFTLPLNAKGKAALRKLGKLKVTVRFTVAGETETRTVTLRPAKQAKASLAQKTATVRVGDNVFTPKTATIAAGGTVTWRWVGKKAHDVVGSGFKSKVQKTGTFKRTFAKQGTYKYVCTLHRGMAGTIRVR</sequence>
<dbReference type="OrthoDB" id="574459at2"/>
<protein>
    <submittedName>
        <fullName evidence="6">Plastocyanin</fullName>
    </submittedName>
</protein>
<dbReference type="EMBL" id="RBIL01000001">
    <property type="protein sequence ID" value="RKQ92911.1"/>
    <property type="molecule type" value="Genomic_DNA"/>
</dbReference>
<evidence type="ECO:0000256" key="2">
    <source>
        <dbReference type="ARBA" id="ARBA00023008"/>
    </source>
</evidence>
<dbReference type="SUPFAM" id="SSF49503">
    <property type="entry name" value="Cupredoxins"/>
    <property type="match status" value="2"/>
</dbReference>
<dbReference type="PANTHER" id="PTHR36507">
    <property type="entry name" value="BLL1555 PROTEIN"/>
    <property type="match status" value="1"/>
</dbReference>
<dbReference type="GO" id="GO:0009055">
    <property type="term" value="F:electron transfer activity"/>
    <property type="evidence" value="ECO:0007669"/>
    <property type="project" value="InterPro"/>
</dbReference>
<feature type="region of interest" description="Disordered" evidence="3">
    <location>
        <begin position="132"/>
        <end position="170"/>
    </location>
</feature>
<reference evidence="6 7" key="1">
    <citation type="submission" date="2018-10" db="EMBL/GenBank/DDBJ databases">
        <title>Genomic Encyclopedia of Archaeal and Bacterial Type Strains, Phase II (KMG-II): from individual species to whole genera.</title>
        <authorList>
            <person name="Goeker M."/>
        </authorList>
    </citation>
    <scope>NUCLEOTIDE SEQUENCE [LARGE SCALE GENOMIC DNA]</scope>
    <source>
        <strain evidence="6 7">DSM 14954</strain>
    </source>
</reference>
<evidence type="ECO:0000256" key="4">
    <source>
        <dbReference type="SAM" id="SignalP"/>
    </source>
</evidence>
<dbReference type="AlphaFoldDB" id="A0A660LIX2"/>
<gene>
    <name evidence="6" type="ORF">C8N24_2767</name>
</gene>
<organism evidence="6 7">
    <name type="scientific">Solirubrobacter pauli</name>
    <dbReference type="NCBI Taxonomy" id="166793"/>
    <lineage>
        <taxon>Bacteria</taxon>
        <taxon>Bacillati</taxon>
        <taxon>Actinomycetota</taxon>
        <taxon>Thermoleophilia</taxon>
        <taxon>Solirubrobacterales</taxon>
        <taxon>Solirubrobacteraceae</taxon>
        <taxon>Solirubrobacter</taxon>
    </lineage>
</organism>
<dbReference type="Gene3D" id="2.60.40.420">
    <property type="entry name" value="Cupredoxins - blue copper proteins"/>
    <property type="match status" value="2"/>
</dbReference>
<evidence type="ECO:0000256" key="3">
    <source>
        <dbReference type="SAM" id="MobiDB-lite"/>
    </source>
</evidence>
<evidence type="ECO:0000313" key="7">
    <source>
        <dbReference type="Proteomes" id="UP000278962"/>
    </source>
</evidence>
<proteinExistence type="predicted"/>
<dbReference type="InterPro" id="IPR008972">
    <property type="entry name" value="Cupredoxin"/>
</dbReference>
<evidence type="ECO:0000313" key="6">
    <source>
        <dbReference type="EMBL" id="RKQ92911.1"/>
    </source>
</evidence>
<keyword evidence="7" id="KW-1185">Reference proteome</keyword>
<dbReference type="InterPro" id="IPR052721">
    <property type="entry name" value="ET_Amicyanin"/>
</dbReference>
<dbReference type="GO" id="GO:0005507">
    <property type="term" value="F:copper ion binding"/>
    <property type="evidence" value="ECO:0007669"/>
    <property type="project" value="InterPro"/>
</dbReference>
<feature type="compositionally biased region" description="Pro residues" evidence="3">
    <location>
        <begin position="140"/>
        <end position="152"/>
    </location>
</feature>
<comment type="caution">
    <text evidence="6">The sequence shown here is derived from an EMBL/GenBank/DDBJ whole genome shotgun (WGS) entry which is preliminary data.</text>
</comment>
<feature type="compositionally biased region" description="Low complexity" evidence="3">
    <location>
        <begin position="153"/>
        <end position="168"/>
    </location>
</feature>
<evidence type="ECO:0000259" key="5">
    <source>
        <dbReference type="Pfam" id="PF00127"/>
    </source>
</evidence>
<evidence type="ECO:0000256" key="1">
    <source>
        <dbReference type="ARBA" id="ARBA00022723"/>
    </source>
</evidence>
<keyword evidence="1" id="KW-0479">Metal-binding</keyword>
<dbReference type="Pfam" id="PF00127">
    <property type="entry name" value="Copper-bind"/>
    <property type="match status" value="2"/>
</dbReference>
<dbReference type="Proteomes" id="UP000278962">
    <property type="component" value="Unassembled WGS sequence"/>
</dbReference>
<feature type="domain" description="Blue (type 1) copper" evidence="5">
    <location>
        <begin position="36"/>
        <end position="126"/>
    </location>
</feature>
<dbReference type="RefSeq" id="WP_121250683.1">
    <property type="nucleotide sequence ID" value="NZ_RBIL01000001.1"/>
</dbReference>
<keyword evidence="2" id="KW-0186">Copper</keyword>
<feature type="domain" description="Blue (type 1) copper" evidence="5">
    <location>
        <begin position="284"/>
        <end position="358"/>
    </location>
</feature>
<accession>A0A660LIX2</accession>